<evidence type="ECO:0000259" key="7">
    <source>
        <dbReference type="PROSITE" id="PS50850"/>
    </source>
</evidence>
<feature type="transmembrane region" description="Helical" evidence="6">
    <location>
        <begin position="352"/>
        <end position="377"/>
    </location>
</feature>
<evidence type="ECO:0000313" key="9">
    <source>
        <dbReference type="Proteomes" id="UP000032680"/>
    </source>
</evidence>
<evidence type="ECO:0000256" key="3">
    <source>
        <dbReference type="ARBA" id="ARBA00022692"/>
    </source>
</evidence>
<feature type="transmembrane region" description="Helical" evidence="6">
    <location>
        <begin position="133"/>
        <end position="155"/>
    </location>
</feature>
<feature type="transmembrane region" description="Helical" evidence="6">
    <location>
        <begin position="69"/>
        <end position="87"/>
    </location>
</feature>
<feature type="transmembrane region" description="Helical" evidence="6">
    <location>
        <begin position="318"/>
        <end position="340"/>
    </location>
</feature>
<feature type="transmembrane region" description="Helical" evidence="6">
    <location>
        <begin position="294"/>
        <end position="312"/>
    </location>
</feature>
<keyword evidence="2" id="KW-0813">Transport</keyword>
<comment type="subcellular location">
    <subcellularLocation>
        <location evidence="1">Endomembrane system</location>
        <topology evidence="1">Multi-pass membrane protein</topology>
    </subcellularLocation>
</comment>
<dbReference type="PANTHER" id="PTHR23519:SF1">
    <property type="entry name" value="AUTOPHAGY-RELATED PROTEIN 22"/>
    <property type="match status" value="1"/>
</dbReference>
<comment type="caution">
    <text evidence="8">The sequence shown here is derived from an EMBL/GenBank/DDBJ whole genome shotgun (WGS) entry which is preliminary data.</text>
</comment>
<keyword evidence="3 6" id="KW-0812">Transmembrane</keyword>
<dbReference type="EMBL" id="BANB01000085">
    <property type="protein sequence ID" value="GAN76318.1"/>
    <property type="molecule type" value="Genomic_DNA"/>
</dbReference>
<feature type="transmembrane region" description="Helical" evidence="6">
    <location>
        <begin position="383"/>
        <end position="402"/>
    </location>
</feature>
<keyword evidence="9" id="KW-1185">Reference proteome</keyword>
<dbReference type="InterPro" id="IPR050495">
    <property type="entry name" value="ATG22/LtaA_families"/>
</dbReference>
<name>A0A0D6P548_9PROT</name>
<proteinExistence type="predicted"/>
<dbReference type="InterPro" id="IPR024671">
    <property type="entry name" value="Atg22-like"/>
</dbReference>
<dbReference type="InterPro" id="IPR036259">
    <property type="entry name" value="MFS_trans_sf"/>
</dbReference>
<protein>
    <submittedName>
        <fullName evidence="8">Transporter major facilitator superfamily</fullName>
    </submittedName>
</protein>
<accession>A0A0D6P548</accession>
<evidence type="ECO:0000256" key="1">
    <source>
        <dbReference type="ARBA" id="ARBA00004127"/>
    </source>
</evidence>
<feature type="transmembrane region" description="Helical" evidence="6">
    <location>
        <begin position="264"/>
        <end position="285"/>
    </location>
</feature>
<sequence>MVYDWAYSPFNTLVTTFVFATYFVRAVAHDVAAGTADWAFAQSVAGIVIALLAAPLGAVADRGGLRAQMLLLCTLILAGCTGALWFIRPDAAWASTALVLVAAATVAYEVGLSFYNAMLLEVAPPGRMGRVSGLAWGAGYVGGLTALVLCLFLLIQPAVPPFGLGRAQAEPVRAAMPFAAGWLLVFGLPLPILAWHRPAHRRGVRDAVRGGMVSLGATVRGVLRHPPLRLFLLARMLYSDGLTVLFAFGAIYAAGTFGMGTRDVMLLGIGLNITAGLGALGFALVEDRIGAKSVIMVSLFCLIVLGGALLVVRSVTLFWVLALPLGLFIGPAQSASRCLMAQFAPPRRRNALFGLYALSGRVTGFAGPAALATVTALTGSQRAGMGVVLVFLVAGTALLATVPSAQPGSRTPARPARRST</sequence>
<dbReference type="PANTHER" id="PTHR23519">
    <property type="entry name" value="AUTOPHAGY-RELATED PROTEIN 22"/>
    <property type="match status" value="1"/>
</dbReference>
<dbReference type="GO" id="GO:0012505">
    <property type="term" value="C:endomembrane system"/>
    <property type="evidence" value="ECO:0007669"/>
    <property type="project" value="UniProtKB-SubCell"/>
</dbReference>
<evidence type="ECO:0000256" key="2">
    <source>
        <dbReference type="ARBA" id="ARBA00022448"/>
    </source>
</evidence>
<organism evidence="8 9">
    <name type="scientific">Acidisphaera rubrifaciens HS-AP3</name>
    <dbReference type="NCBI Taxonomy" id="1231350"/>
    <lineage>
        <taxon>Bacteria</taxon>
        <taxon>Pseudomonadati</taxon>
        <taxon>Pseudomonadota</taxon>
        <taxon>Alphaproteobacteria</taxon>
        <taxon>Acetobacterales</taxon>
        <taxon>Acetobacteraceae</taxon>
        <taxon>Acidisphaera</taxon>
    </lineage>
</organism>
<dbReference type="PROSITE" id="PS50850">
    <property type="entry name" value="MFS"/>
    <property type="match status" value="1"/>
</dbReference>
<evidence type="ECO:0000256" key="4">
    <source>
        <dbReference type="ARBA" id="ARBA00022989"/>
    </source>
</evidence>
<dbReference type="Gene3D" id="1.20.1250.20">
    <property type="entry name" value="MFS general substrate transporter like domains"/>
    <property type="match status" value="1"/>
</dbReference>
<keyword evidence="4 6" id="KW-1133">Transmembrane helix</keyword>
<feature type="transmembrane region" description="Helical" evidence="6">
    <location>
        <begin position="93"/>
        <end position="112"/>
    </location>
</feature>
<feature type="transmembrane region" description="Helical" evidence="6">
    <location>
        <begin position="230"/>
        <end position="252"/>
    </location>
</feature>
<feature type="transmembrane region" description="Helical" evidence="6">
    <location>
        <begin position="175"/>
        <end position="195"/>
    </location>
</feature>
<evidence type="ECO:0000256" key="5">
    <source>
        <dbReference type="ARBA" id="ARBA00023136"/>
    </source>
</evidence>
<feature type="domain" description="Major facilitator superfamily (MFS) profile" evidence="7">
    <location>
        <begin position="227"/>
        <end position="420"/>
    </location>
</feature>
<feature type="transmembrane region" description="Helical" evidence="6">
    <location>
        <begin position="38"/>
        <end position="57"/>
    </location>
</feature>
<dbReference type="Pfam" id="PF11700">
    <property type="entry name" value="ATG22"/>
    <property type="match status" value="1"/>
</dbReference>
<keyword evidence="5 6" id="KW-0472">Membrane</keyword>
<dbReference type="GO" id="GO:0022857">
    <property type="term" value="F:transmembrane transporter activity"/>
    <property type="evidence" value="ECO:0007669"/>
    <property type="project" value="InterPro"/>
</dbReference>
<dbReference type="Proteomes" id="UP000032680">
    <property type="component" value="Unassembled WGS sequence"/>
</dbReference>
<evidence type="ECO:0000313" key="8">
    <source>
        <dbReference type="EMBL" id="GAN76318.1"/>
    </source>
</evidence>
<dbReference type="InterPro" id="IPR020846">
    <property type="entry name" value="MFS_dom"/>
</dbReference>
<dbReference type="AlphaFoldDB" id="A0A0D6P548"/>
<reference evidence="8 9" key="1">
    <citation type="submission" date="2012-11" db="EMBL/GenBank/DDBJ databases">
        <title>Whole genome sequence of Acidisphaera rubrifaciens HS-AP3.</title>
        <authorList>
            <person name="Azuma Y."/>
            <person name="Higashiura N."/>
            <person name="Hirakawa H."/>
            <person name="Matsushita K."/>
        </authorList>
    </citation>
    <scope>NUCLEOTIDE SEQUENCE [LARGE SCALE GENOMIC DNA]</scope>
    <source>
        <strain evidence="8 9">HS-AP3</strain>
    </source>
</reference>
<evidence type="ECO:0000256" key="6">
    <source>
        <dbReference type="SAM" id="Phobius"/>
    </source>
</evidence>
<gene>
    <name evidence="8" type="ORF">Asru_0085_05</name>
</gene>
<dbReference type="SUPFAM" id="SSF103473">
    <property type="entry name" value="MFS general substrate transporter"/>
    <property type="match status" value="1"/>
</dbReference>